<evidence type="ECO:0000259" key="3">
    <source>
        <dbReference type="Pfam" id="PF26138"/>
    </source>
</evidence>
<evidence type="ECO:0000259" key="2">
    <source>
        <dbReference type="Pfam" id="PF12776"/>
    </source>
</evidence>
<dbReference type="EMBL" id="CM009291">
    <property type="protein sequence ID" value="PNT50972.1"/>
    <property type="molecule type" value="Genomic_DNA"/>
</dbReference>
<dbReference type="PANTHER" id="PTHR31704:SF37">
    <property type="entry name" value="HEAT SHOCK PROTEIN"/>
    <property type="match status" value="1"/>
</dbReference>
<evidence type="ECO:0000256" key="1">
    <source>
        <dbReference type="SAM" id="MobiDB-lite"/>
    </source>
</evidence>
<proteinExistence type="predicted"/>
<name>A0A2K2BMH1_POPTR</name>
<feature type="compositionally biased region" description="Basic residues" evidence="1">
    <location>
        <begin position="192"/>
        <end position="206"/>
    </location>
</feature>
<gene>
    <name evidence="4" type="ORF">POPTR_002G216700</name>
</gene>
<dbReference type="PANTHER" id="PTHR31704">
    <property type="entry name" value="MYB/SANT-LIKE DNA-BINDING DOMAIN PROTEIN-RELATED"/>
    <property type="match status" value="1"/>
</dbReference>
<dbReference type="Proteomes" id="UP000006729">
    <property type="component" value="Chromosome 2"/>
</dbReference>
<organism evidence="4 5">
    <name type="scientific">Populus trichocarpa</name>
    <name type="common">Western balsam poplar</name>
    <name type="synonym">Populus balsamifera subsp. trichocarpa</name>
    <dbReference type="NCBI Taxonomy" id="3694"/>
    <lineage>
        <taxon>Eukaryota</taxon>
        <taxon>Viridiplantae</taxon>
        <taxon>Streptophyta</taxon>
        <taxon>Embryophyta</taxon>
        <taxon>Tracheophyta</taxon>
        <taxon>Spermatophyta</taxon>
        <taxon>Magnoliopsida</taxon>
        <taxon>eudicotyledons</taxon>
        <taxon>Gunneridae</taxon>
        <taxon>Pentapetalae</taxon>
        <taxon>rosids</taxon>
        <taxon>fabids</taxon>
        <taxon>Malpighiales</taxon>
        <taxon>Salicaceae</taxon>
        <taxon>Saliceae</taxon>
        <taxon>Populus</taxon>
    </lineage>
</organism>
<accession>A0A2K2BMH1</accession>
<feature type="region of interest" description="Disordered" evidence="1">
    <location>
        <begin position="179"/>
        <end position="206"/>
    </location>
</feature>
<feature type="compositionally biased region" description="Low complexity" evidence="1">
    <location>
        <begin position="179"/>
        <end position="191"/>
    </location>
</feature>
<dbReference type="InterPro" id="IPR024752">
    <property type="entry name" value="Myb/SANT-like_dom"/>
</dbReference>
<dbReference type="Pfam" id="PF12776">
    <property type="entry name" value="Myb_DNA-bind_3"/>
    <property type="match status" value="1"/>
</dbReference>
<keyword evidence="5" id="KW-1185">Reference proteome</keyword>
<sequence>MDGSDTHDKAYWTKAMLHTFCDICIKAIERGMRPNTHFDKAGWKFLKNKWDVIKKDWRVWKKLIIETGFGWSTELGTISATDEWWKAKFRLEMRGAKKFRHVGIEPSLCAKYDIMFTNIVATGEYAWTPSQGLLSDEDNMAAGMRNTTNEETNIEEGSVDSEEDAISYFIHDVSNMVGGNNVANSSSNPNSAKRKGSHHTTPQCRKKKRGIGMGAQLFARLDQLIESVSITKESTDPCRDKKDCSIEEDGCATFQSLCFQLENQYGLKASRRMCVFEKVGIFLYIIALGASNMEVQERFQHSGETISRYFNEVFKSVCSLATDLIQPANPGFVNTPREIMNNPRYMPYFKNCVRAIDGTHVVHVFLHKTKFHLSEEKVCRM</sequence>
<dbReference type="Pfam" id="PF26138">
    <property type="entry name" value="DUF8040"/>
    <property type="match status" value="1"/>
</dbReference>
<dbReference type="InParanoid" id="A0A2K2BMH1"/>
<protein>
    <submittedName>
        <fullName evidence="4">Uncharacterized protein</fullName>
    </submittedName>
</protein>
<evidence type="ECO:0000313" key="4">
    <source>
        <dbReference type="EMBL" id="PNT50972.1"/>
    </source>
</evidence>
<feature type="domain" description="Myb/SANT-like" evidence="2">
    <location>
        <begin position="46"/>
        <end position="87"/>
    </location>
</feature>
<evidence type="ECO:0000313" key="5">
    <source>
        <dbReference type="Proteomes" id="UP000006729"/>
    </source>
</evidence>
<feature type="domain" description="DUF8040" evidence="3">
    <location>
        <begin position="253"/>
        <end position="319"/>
    </location>
</feature>
<dbReference type="AlphaFoldDB" id="A0A2K2BMH1"/>
<dbReference type="InterPro" id="IPR058353">
    <property type="entry name" value="DUF8040"/>
</dbReference>
<reference evidence="4 5" key="1">
    <citation type="journal article" date="2006" name="Science">
        <title>The genome of black cottonwood, Populus trichocarpa (Torr. &amp; Gray).</title>
        <authorList>
            <person name="Tuskan G.A."/>
            <person name="Difazio S."/>
            <person name="Jansson S."/>
            <person name="Bohlmann J."/>
            <person name="Grigoriev I."/>
            <person name="Hellsten U."/>
            <person name="Putnam N."/>
            <person name="Ralph S."/>
            <person name="Rombauts S."/>
            <person name="Salamov A."/>
            <person name="Schein J."/>
            <person name="Sterck L."/>
            <person name="Aerts A."/>
            <person name="Bhalerao R.R."/>
            <person name="Bhalerao R.P."/>
            <person name="Blaudez D."/>
            <person name="Boerjan W."/>
            <person name="Brun A."/>
            <person name="Brunner A."/>
            <person name="Busov V."/>
            <person name="Campbell M."/>
            <person name="Carlson J."/>
            <person name="Chalot M."/>
            <person name="Chapman J."/>
            <person name="Chen G.L."/>
            <person name="Cooper D."/>
            <person name="Coutinho P.M."/>
            <person name="Couturier J."/>
            <person name="Covert S."/>
            <person name="Cronk Q."/>
            <person name="Cunningham R."/>
            <person name="Davis J."/>
            <person name="Degroeve S."/>
            <person name="Dejardin A."/>
            <person name="Depamphilis C."/>
            <person name="Detter J."/>
            <person name="Dirks B."/>
            <person name="Dubchak I."/>
            <person name="Duplessis S."/>
            <person name="Ehlting J."/>
            <person name="Ellis B."/>
            <person name="Gendler K."/>
            <person name="Goodstein D."/>
            <person name="Gribskov M."/>
            <person name="Grimwood J."/>
            <person name="Groover A."/>
            <person name="Gunter L."/>
            <person name="Hamberger B."/>
            <person name="Heinze B."/>
            <person name="Helariutta Y."/>
            <person name="Henrissat B."/>
            <person name="Holligan D."/>
            <person name="Holt R."/>
            <person name="Huang W."/>
            <person name="Islam-Faridi N."/>
            <person name="Jones S."/>
            <person name="Jones-Rhoades M."/>
            <person name="Jorgensen R."/>
            <person name="Joshi C."/>
            <person name="Kangasjarvi J."/>
            <person name="Karlsson J."/>
            <person name="Kelleher C."/>
            <person name="Kirkpatrick R."/>
            <person name="Kirst M."/>
            <person name="Kohler A."/>
            <person name="Kalluri U."/>
            <person name="Larimer F."/>
            <person name="Leebens-Mack J."/>
            <person name="Leple J.C."/>
            <person name="Locascio P."/>
            <person name="Lou Y."/>
            <person name="Lucas S."/>
            <person name="Martin F."/>
            <person name="Montanini B."/>
            <person name="Napoli C."/>
            <person name="Nelson D.R."/>
            <person name="Nelson C."/>
            <person name="Nieminen K."/>
            <person name="Nilsson O."/>
            <person name="Pereda V."/>
            <person name="Peter G."/>
            <person name="Philippe R."/>
            <person name="Pilate G."/>
            <person name="Poliakov A."/>
            <person name="Razumovskaya J."/>
            <person name="Richardson P."/>
            <person name="Rinaldi C."/>
            <person name="Ritland K."/>
            <person name="Rouze P."/>
            <person name="Ryaboy D."/>
            <person name="Schmutz J."/>
            <person name="Schrader J."/>
            <person name="Segerman B."/>
            <person name="Shin H."/>
            <person name="Siddiqui A."/>
            <person name="Sterky F."/>
            <person name="Terry A."/>
            <person name="Tsai C.J."/>
            <person name="Uberbacher E."/>
            <person name="Unneberg P."/>
            <person name="Vahala J."/>
            <person name="Wall K."/>
            <person name="Wessler S."/>
            <person name="Yang G."/>
            <person name="Yin T."/>
            <person name="Douglas C."/>
            <person name="Marra M."/>
            <person name="Sandberg G."/>
            <person name="Van de Peer Y."/>
            <person name="Rokhsar D."/>
        </authorList>
    </citation>
    <scope>NUCLEOTIDE SEQUENCE [LARGE SCALE GENOMIC DNA]</scope>
    <source>
        <strain evidence="5">cv. Nisqually</strain>
    </source>
</reference>